<dbReference type="AlphaFoldDB" id="A0A4Z0ZWL4"/>
<reference evidence="1" key="1">
    <citation type="journal article" date="2019" name="PLoS Negl. Trop. Dis.">
        <title>Revisiting the worldwide diversity of Leptospira species in the environment.</title>
        <authorList>
            <person name="Vincent A.T."/>
            <person name="Schiettekatte O."/>
            <person name="Bourhy P."/>
            <person name="Veyrier F.J."/>
            <person name="Picardeau M."/>
        </authorList>
    </citation>
    <scope>NUCLEOTIDE SEQUENCE [LARGE SCALE GENOMIC DNA]</scope>
    <source>
        <strain evidence="1">201702451</strain>
    </source>
</reference>
<evidence type="ECO:0000313" key="1">
    <source>
        <dbReference type="EMBL" id="TGL58592.1"/>
    </source>
</evidence>
<dbReference type="EMBL" id="RQGH01000035">
    <property type="protein sequence ID" value="TGL58592.1"/>
    <property type="molecule type" value="Genomic_DNA"/>
</dbReference>
<name>A0A4Z0ZWL4_9LEPT</name>
<sequence length="112" mass="13167">MKLPLEIPKPLMRIIDSPKKVGCDVEAKSPEIETPKVECPQLDKLNSDLDLLLDSKERTSHKIETLIKYMNMWDGLIHEINDSIYQDGMHRMQSMFIHFKKENGIRFNERKN</sequence>
<evidence type="ECO:0000313" key="2">
    <source>
        <dbReference type="Proteomes" id="UP000297567"/>
    </source>
</evidence>
<dbReference type="Proteomes" id="UP000297567">
    <property type="component" value="Unassembled WGS sequence"/>
</dbReference>
<keyword evidence="2" id="KW-1185">Reference proteome</keyword>
<comment type="caution">
    <text evidence="1">The sequence shown here is derived from an EMBL/GenBank/DDBJ whole genome shotgun (WGS) entry which is preliminary data.</text>
</comment>
<organism evidence="1 2">
    <name type="scientific">Leptospira jelokensis</name>
    <dbReference type="NCBI Taxonomy" id="2484931"/>
    <lineage>
        <taxon>Bacteria</taxon>
        <taxon>Pseudomonadati</taxon>
        <taxon>Spirochaetota</taxon>
        <taxon>Spirochaetia</taxon>
        <taxon>Leptospirales</taxon>
        <taxon>Leptospiraceae</taxon>
        <taxon>Leptospira</taxon>
    </lineage>
</organism>
<protein>
    <submittedName>
        <fullName evidence="1">Uncharacterized protein</fullName>
    </submittedName>
</protein>
<proteinExistence type="predicted"/>
<dbReference type="RefSeq" id="WP_135645044.1">
    <property type="nucleotide sequence ID" value="NZ_RQGH01000035.1"/>
</dbReference>
<gene>
    <name evidence="1" type="ORF">EHQ62_16995</name>
</gene>
<accession>A0A4Z0ZWL4</accession>